<keyword evidence="3" id="KW-0378">Hydrolase</keyword>
<feature type="domain" description="LpxI N-terminal" evidence="2">
    <location>
        <begin position="2"/>
        <end position="125"/>
    </location>
</feature>
<dbReference type="Proteomes" id="UP001210720">
    <property type="component" value="Unassembled WGS sequence"/>
</dbReference>
<evidence type="ECO:0000259" key="1">
    <source>
        <dbReference type="Pfam" id="PF06230"/>
    </source>
</evidence>
<dbReference type="GO" id="GO:0016787">
    <property type="term" value="F:hydrolase activity"/>
    <property type="evidence" value="ECO:0007669"/>
    <property type="project" value="UniProtKB-KW"/>
</dbReference>
<dbReference type="EMBL" id="JAQIOY010000002">
    <property type="protein sequence ID" value="MDA7424259.1"/>
    <property type="molecule type" value="Genomic_DNA"/>
</dbReference>
<proteinExistence type="predicted"/>
<dbReference type="InterPro" id="IPR053174">
    <property type="entry name" value="LpxI"/>
</dbReference>
<protein>
    <submittedName>
        <fullName evidence="3">UDP-2,3-diacylglucosamine diphosphatase LpxI</fullName>
        <ecNumber evidence="3">3.6.1.54</ecNumber>
    </submittedName>
</protein>
<feature type="domain" description="LpxI C-terminal" evidence="1">
    <location>
        <begin position="129"/>
        <end position="256"/>
    </location>
</feature>
<dbReference type="Pfam" id="PF17930">
    <property type="entry name" value="LpxI_N"/>
    <property type="match status" value="1"/>
</dbReference>
<dbReference type="InterPro" id="IPR041255">
    <property type="entry name" value="LpxI_N"/>
</dbReference>
<dbReference type="InterPro" id="IPR043167">
    <property type="entry name" value="LpxI_C_sf"/>
</dbReference>
<sequence length="262" mass="27328">MLALIAGKGALPGAVAAAQPEPPLICALGSSPPDSVAPDRVFDLERLGGFMRWLRAQGVTHVCLCGAVSRPQVRWWRMDARTLFLLPRILKALRSGDDSALRIAISILEAGGFTVVAAHEAAPALLLQAGVPTVAKPDAEAEQAALQGDAVSIEQGQADLGQACVVAPGKTIAREDISGTDAMLVRLGAPARGAWFYKATKPGQDRRADLPVVGPDTARRAAEKGLAGLIIEAGGVMVLDAPKTLATLDQAGLSLWIRERAL</sequence>
<dbReference type="EC" id="3.6.1.54" evidence="3"/>
<reference evidence="3 4" key="1">
    <citation type="submission" date="2023-01" db="EMBL/GenBank/DDBJ databases">
        <title>Thalassococcus onchidii sp. nov., isolated from a marine invertebrate from the South China Sea.</title>
        <authorList>
            <person name="Xu S."/>
            <person name="Liu Z."/>
            <person name="Xu Y."/>
        </authorList>
    </citation>
    <scope>NUCLEOTIDE SEQUENCE [LARGE SCALE GENOMIC DNA]</scope>
    <source>
        <strain evidence="3 4">KCTC 32084</strain>
    </source>
</reference>
<dbReference type="RefSeq" id="WP_271431620.1">
    <property type="nucleotide sequence ID" value="NZ_JAQIOY010000002.1"/>
</dbReference>
<keyword evidence="4" id="KW-1185">Reference proteome</keyword>
<evidence type="ECO:0000313" key="3">
    <source>
        <dbReference type="EMBL" id="MDA7424259.1"/>
    </source>
</evidence>
<accession>A0ABT4XQM7</accession>
<evidence type="ECO:0000313" key="4">
    <source>
        <dbReference type="Proteomes" id="UP001210720"/>
    </source>
</evidence>
<dbReference type="PANTHER" id="PTHR39962:SF1">
    <property type="entry name" value="LPXI FAMILY PROTEIN"/>
    <property type="match status" value="1"/>
</dbReference>
<dbReference type="InterPro" id="IPR010415">
    <property type="entry name" value="LpxI_C"/>
</dbReference>
<dbReference type="Pfam" id="PF06230">
    <property type="entry name" value="LpxI_C"/>
    <property type="match status" value="1"/>
</dbReference>
<comment type="caution">
    <text evidence="3">The sequence shown here is derived from an EMBL/GenBank/DDBJ whole genome shotgun (WGS) entry which is preliminary data.</text>
</comment>
<organism evidence="3 4">
    <name type="scientific">Thalassococcus lentus</name>
    <dbReference type="NCBI Taxonomy" id="1210524"/>
    <lineage>
        <taxon>Bacteria</taxon>
        <taxon>Pseudomonadati</taxon>
        <taxon>Pseudomonadota</taxon>
        <taxon>Alphaproteobacteria</taxon>
        <taxon>Rhodobacterales</taxon>
        <taxon>Roseobacteraceae</taxon>
        <taxon>Thalassococcus</taxon>
    </lineage>
</organism>
<evidence type="ECO:0000259" key="2">
    <source>
        <dbReference type="Pfam" id="PF17930"/>
    </source>
</evidence>
<dbReference type="Gene3D" id="3.40.50.20">
    <property type="match status" value="1"/>
</dbReference>
<name>A0ABT4XQM7_9RHOB</name>
<dbReference type="PANTHER" id="PTHR39962">
    <property type="entry name" value="BLL4848 PROTEIN"/>
    <property type="match status" value="1"/>
</dbReference>
<gene>
    <name evidence="3" type="primary">lpxI</name>
    <name evidence="3" type="ORF">PFY00_05940</name>
</gene>
<dbReference type="Gene3D" id="3.40.140.80">
    <property type="match status" value="1"/>
</dbReference>